<dbReference type="OrthoDB" id="9806179at2"/>
<gene>
    <name evidence="4" type="ORF">Cpap_1753</name>
</gene>
<reference evidence="4" key="2">
    <citation type="submission" date="2011-01" db="EMBL/GenBank/DDBJ databases">
        <title>The Non-contiguous Finished genome of Clostridium papyrosolvens.</title>
        <authorList>
            <person name="Lucas S."/>
            <person name="Copeland A."/>
            <person name="Lapidus A."/>
            <person name="Cheng J.-F."/>
            <person name="Goodwin L."/>
            <person name="Pitluck S."/>
            <person name="Misra M."/>
            <person name="Chertkov O."/>
            <person name="Detter J.C."/>
            <person name="Han C."/>
            <person name="Tapia R."/>
            <person name="Land M."/>
            <person name="Hauser L."/>
            <person name="Kyrpides N."/>
            <person name="Ivanova N."/>
            <person name="Pagani I."/>
            <person name="Mouttaki H."/>
            <person name="He Z."/>
            <person name="Zhou J."/>
            <person name="Hemme C.L."/>
            <person name="Woyke T."/>
        </authorList>
    </citation>
    <scope>NUCLEOTIDE SEQUENCE [LARGE SCALE GENOMIC DNA]</scope>
    <source>
        <strain evidence="4">DSM 2782</strain>
    </source>
</reference>
<keyword evidence="5" id="KW-1185">Reference proteome</keyword>
<dbReference type="AlphaFoldDB" id="F1TDC2"/>
<organism evidence="4 5">
    <name type="scientific">Ruminiclostridium papyrosolvens DSM 2782</name>
    <dbReference type="NCBI Taxonomy" id="588581"/>
    <lineage>
        <taxon>Bacteria</taxon>
        <taxon>Bacillati</taxon>
        <taxon>Bacillota</taxon>
        <taxon>Clostridia</taxon>
        <taxon>Eubacteriales</taxon>
        <taxon>Oscillospiraceae</taxon>
        <taxon>Ruminiclostridium</taxon>
    </lineage>
</organism>
<evidence type="ECO:0000256" key="1">
    <source>
        <dbReference type="ARBA" id="ARBA00022630"/>
    </source>
</evidence>
<evidence type="ECO:0000256" key="2">
    <source>
        <dbReference type="ARBA" id="ARBA00023002"/>
    </source>
</evidence>
<dbReference type="STRING" id="588581.Cpap_1753"/>
<dbReference type="InterPro" id="IPR023753">
    <property type="entry name" value="FAD/NAD-binding_dom"/>
</dbReference>
<dbReference type="GO" id="GO:0016491">
    <property type="term" value="F:oxidoreductase activity"/>
    <property type="evidence" value="ECO:0007669"/>
    <property type="project" value="UniProtKB-KW"/>
</dbReference>
<keyword evidence="2" id="KW-0560">Oxidoreductase</keyword>
<accession>F1TDC2</accession>
<dbReference type="SUPFAM" id="SSF51971">
    <property type="entry name" value="Nucleotide-binding domain"/>
    <property type="match status" value="1"/>
</dbReference>
<evidence type="ECO:0000313" key="5">
    <source>
        <dbReference type="Proteomes" id="UP000003860"/>
    </source>
</evidence>
<dbReference type="RefSeq" id="WP_004619456.1">
    <property type="nucleotide sequence ID" value="NZ_ACXX02000007.1"/>
</dbReference>
<comment type="caution">
    <text evidence="4">The sequence shown here is derived from an EMBL/GenBank/DDBJ whole genome shotgun (WGS) entry which is preliminary data.</text>
</comment>
<dbReference type="InterPro" id="IPR036188">
    <property type="entry name" value="FAD/NAD-bd_sf"/>
</dbReference>
<keyword evidence="1" id="KW-0285">Flavoprotein</keyword>
<dbReference type="eggNOG" id="COG0492">
    <property type="taxonomic scope" value="Bacteria"/>
</dbReference>
<evidence type="ECO:0000259" key="3">
    <source>
        <dbReference type="Pfam" id="PF07992"/>
    </source>
</evidence>
<sequence length="237" mass="26047">MYDVAIIGTGPAGLSAALNLKIHQKKFIWIGTKNLSEKVEKAELILNYPGLAAVSGEKLMRAYRKQIEDMGIEIAEYMVNAVMPLSGHYAIMAGSEYYEAQSVILATGMANVASIKGELGFIGKGLSYCATCDGMLYRNRTIGIVCNNKRFEHEIKYLAEIAKKVYLFPAYKDCSIDLPNVEIISAIEEICGEKRVASINLKNGHILEVDGVFIFRNSIAIKTLLPGLMLEDRGSSI</sequence>
<proteinExistence type="predicted"/>
<name>F1TDC2_9FIRM</name>
<feature type="domain" description="FAD/NAD(P)-binding" evidence="3">
    <location>
        <begin position="2"/>
        <end position="139"/>
    </location>
</feature>
<dbReference type="InterPro" id="IPR050097">
    <property type="entry name" value="Ferredoxin-NADP_redctase_2"/>
</dbReference>
<protein>
    <submittedName>
        <fullName evidence="4">FAD-dependent pyridine nucleotide-disulfide oxidoreductase</fullName>
    </submittedName>
</protein>
<reference evidence="4" key="1">
    <citation type="submission" date="2009-07" db="EMBL/GenBank/DDBJ databases">
        <authorList>
            <consortium name="US DOE Joint Genome Institute (JGI-PGF)"/>
            <person name="Lucas S."/>
            <person name="Copeland A."/>
            <person name="Lapidus A."/>
            <person name="Glavina del Rio T."/>
            <person name="Tice H."/>
            <person name="Bruce D."/>
            <person name="Goodwin L."/>
            <person name="Pitluck S."/>
            <person name="Larimer F."/>
            <person name="Land M.L."/>
            <person name="Mouttaki H."/>
            <person name="He Z."/>
            <person name="Zhou J."/>
            <person name="Hemme C.L."/>
        </authorList>
    </citation>
    <scope>NUCLEOTIDE SEQUENCE</scope>
    <source>
        <strain evidence="4">DSM 2782</strain>
    </source>
</reference>
<dbReference type="Pfam" id="PF07992">
    <property type="entry name" value="Pyr_redox_2"/>
    <property type="match status" value="1"/>
</dbReference>
<evidence type="ECO:0000313" key="4">
    <source>
        <dbReference type="EMBL" id="EGD47560.1"/>
    </source>
</evidence>
<dbReference type="Gene3D" id="3.50.50.60">
    <property type="entry name" value="FAD/NAD(P)-binding domain"/>
    <property type="match status" value="2"/>
</dbReference>
<dbReference type="Proteomes" id="UP000003860">
    <property type="component" value="Unassembled WGS sequence"/>
</dbReference>
<dbReference type="EMBL" id="ACXX02000007">
    <property type="protein sequence ID" value="EGD47560.1"/>
    <property type="molecule type" value="Genomic_DNA"/>
</dbReference>
<dbReference type="PANTHER" id="PTHR48105">
    <property type="entry name" value="THIOREDOXIN REDUCTASE 1-RELATED-RELATED"/>
    <property type="match status" value="1"/>
</dbReference>
<dbReference type="PRINTS" id="PR00469">
    <property type="entry name" value="PNDRDTASEII"/>
</dbReference>